<evidence type="ECO:0000313" key="7">
    <source>
        <dbReference type="Proteomes" id="UP001201262"/>
    </source>
</evidence>
<protein>
    <submittedName>
        <fullName evidence="6">Uncharacterized protein</fullName>
    </submittedName>
</protein>
<dbReference type="GeneID" id="70248771"/>
<dbReference type="RefSeq" id="XP_046069579.1">
    <property type="nucleotide sequence ID" value="XM_046218484.1"/>
</dbReference>
<comment type="similarity">
    <text evidence="1">Belongs to the ATP-dependent AMP-binding enzyme family.</text>
</comment>
<dbReference type="Pfam" id="PF00501">
    <property type="entry name" value="AMP-binding"/>
    <property type="match status" value="1"/>
</dbReference>
<dbReference type="InterPro" id="IPR045851">
    <property type="entry name" value="AMP-bd_C_sf"/>
</dbReference>
<evidence type="ECO:0000259" key="4">
    <source>
        <dbReference type="Pfam" id="PF00501"/>
    </source>
</evidence>
<gene>
    <name evidence="6" type="ORF">BGW36DRAFT_399127</name>
</gene>
<dbReference type="AlphaFoldDB" id="A0AAD4PY13"/>
<feature type="domain" description="AMP-dependent synthetase/ligase" evidence="4">
    <location>
        <begin position="20"/>
        <end position="392"/>
    </location>
</feature>
<dbReference type="PANTHER" id="PTHR24096">
    <property type="entry name" value="LONG-CHAIN-FATTY-ACID--COA LIGASE"/>
    <property type="match status" value="1"/>
</dbReference>
<keyword evidence="7" id="KW-1185">Reference proteome</keyword>
<dbReference type="InterPro" id="IPR042099">
    <property type="entry name" value="ANL_N_sf"/>
</dbReference>
<organism evidence="6 7">
    <name type="scientific">Talaromyces proteolyticus</name>
    <dbReference type="NCBI Taxonomy" id="1131652"/>
    <lineage>
        <taxon>Eukaryota</taxon>
        <taxon>Fungi</taxon>
        <taxon>Dikarya</taxon>
        <taxon>Ascomycota</taxon>
        <taxon>Pezizomycotina</taxon>
        <taxon>Eurotiomycetes</taxon>
        <taxon>Eurotiomycetidae</taxon>
        <taxon>Eurotiales</taxon>
        <taxon>Trichocomaceae</taxon>
        <taxon>Talaromyces</taxon>
        <taxon>Talaromyces sect. Bacilispori</taxon>
    </lineage>
</organism>
<sequence length="556" mass="61403">MAETIPAFPHTKDIWTFLFDQAGKPFPDSQVIFESATTNSRRTYADIRSTAQSFGANLQANWDWKKGDVLVILSPNSVDTPALVWGCHWAGGIVSPANPGYKVNELRYHLLDSESKGIVVHASLIPVAVEAAKAAGISLERVLVVGGNEADAIPHRLMHITQMLQNTPPKGVRPVINPLVDVAFLVYSSGTTGTPKGAMVTHSNVVSAVTLQSHVEGKYLDWKSDRILALLPTYHIYGLICLLHLPMHLGLRTVIMEKFTVDSFRRHVEDYSISHAYVAPPVVLYMGKDPKFQGANMSSLRMVTSGGAPLGEELVRAVYRRLRIPVRQAFGLTETTGVCHIQRWNQWDIGVGSNGPPLTGLEVKFTDENDQVVTDGEGELCIRGPTIFKGYHKRPESTARCLTPSGWFKTGDIGYQDKDGNLYITDRLKDLIKFKGYQVAPAELEALLQGHPLVEDTAVVGVFNKDIASEVPLAYVVLKDPIKAANERAAQILLQYVADRMSHYKRLRGGIVWINEIPKSPSGKILKRVLKERLQAGDQDKAIQPDTRHSDGRPKL</sequence>
<evidence type="ECO:0000256" key="3">
    <source>
        <dbReference type="SAM" id="MobiDB-lite"/>
    </source>
</evidence>
<dbReference type="PANTHER" id="PTHR24096:SF149">
    <property type="entry name" value="AMP-BINDING DOMAIN-CONTAINING PROTEIN-RELATED"/>
    <property type="match status" value="1"/>
</dbReference>
<accession>A0AAD4PY13</accession>
<dbReference type="InterPro" id="IPR025110">
    <property type="entry name" value="AMP-bd_C"/>
</dbReference>
<dbReference type="GO" id="GO:0016405">
    <property type="term" value="F:CoA-ligase activity"/>
    <property type="evidence" value="ECO:0007669"/>
    <property type="project" value="TreeGrafter"/>
</dbReference>
<name>A0AAD4PY13_9EURO</name>
<feature type="domain" description="AMP-binding enzyme C-terminal" evidence="5">
    <location>
        <begin position="443"/>
        <end position="524"/>
    </location>
</feature>
<evidence type="ECO:0000256" key="1">
    <source>
        <dbReference type="ARBA" id="ARBA00006432"/>
    </source>
</evidence>
<feature type="region of interest" description="Disordered" evidence="3">
    <location>
        <begin position="536"/>
        <end position="556"/>
    </location>
</feature>
<dbReference type="Gene3D" id="3.30.300.30">
    <property type="match status" value="1"/>
</dbReference>
<dbReference type="SUPFAM" id="SSF56801">
    <property type="entry name" value="Acetyl-CoA synthetase-like"/>
    <property type="match status" value="1"/>
</dbReference>
<proteinExistence type="inferred from homology"/>
<evidence type="ECO:0000256" key="2">
    <source>
        <dbReference type="ARBA" id="ARBA00022598"/>
    </source>
</evidence>
<dbReference type="Gene3D" id="3.40.50.12780">
    <property type="entry name" value="N-terminal domain of ligase-like"/>
    <property type="match status" value="1"/>
</dbReference>
<dbReference type="EMBL" id="JAJTJA010000009">
    <property type="protein sequence ID" value="KAH8693909.1"/>
    <property type="molecule type" value="Genomic_DNA"/>
</dbReference>
<dbReference type="InterPro" id="IPR000873">
    <property type="entry name" value="AMP-dep_synth/lig_dom"/>
</dbReference>
<reference evidence="6" key="1">
    <citation type="submission" date="2021-12" db="EMBL/GenBank/DDBJ databases">
        <title>Convergent genome expansion in fungi linked to evolution of root-endophyte symbiosis.</title>
        <authorList>
            <consortium name="DOE Joint Genome Institute"/>
            <person name="Ke Y.-H."/>
            <person name="Bonito G."/>
            <person name="Liao H.-L."/>
            <person name="Looney B."/>
            <person name="Rojas-Flechas A."/>
            <person name="Nash J."/>
            <person name="Hameed K."/>
            <person name="Schadt C."/>
            <person name="Martin F."/>
            <person name="Crous P.W."/>
            <person name="Miettinen O."/>
            <person name="Magnuson J.K."/>
            <person name="Labbe J."/>
            <person name="Jacobson D."/>
            <person name="Doktycz M.J."/>
            <person name="Veneault-Fourrey C."/>
            <person name="Kuo A."/>
            <person name="Mondo S."/>
            <person name="Calhoun S."/>
            <person name="Riley R."/>
            <person name="Ohm R."/>
            <person name="LaButti K."/>
            <person name="Andreopoulos B."/>
            <person name="Pangilinan J."/>
            <person name="Nolan M."/>
            <person name="Tritt A."/>
            <person name="Clum A."/>
            <person name="Lipzen A."/>
            <person name="Daum C."/>
            <person name="Barry K."/>
            <person name="Grigoriev I.V."/>
            <person name="Vilgalys R."/>
        </authorList>
    </citation>
    <scope>NUCLEOTIDE SEQUENCE</scope>
    <source>
        <strain evidence="6">PMI_201</strain>
    </source>
</reference>
<dbReference type="Pfam" id="PF13193">
    <property type="entry name" value="AMP-binding_C"/>
    <property type="match status" value="1"/>
</dbReference>
<dbReference type="InterPro" id="IPR020845">
    <property type="entry name" value="AMP-binding_CS"/>
</dbReference>
<keyword evidence="2" id="KW-0436">Ligase</keyword>
<dbReference type="CDD" id="cd05911">
    <property type="entry name" value="Firefly_Luc_like"/>
    <property type="match status" value="1"/>
</dbReference>
<dbReference type="Proteomes" id="UP001201262">
    <property type="component" value="Unassembled WGS sequence"/>
</dbReference>
<evidence type="ECO:0000313" key="6">
    <source>
        <dbReference type="EMBL" id="KAH8693909.1"/>
    </source>
</evidence>
<dbReference type="PROSITE" id="PS00455">
    <property type="entry name" value="AMP_BINDING"/>
    <property type="match status" value="1"/>
</dbReference>
<comment type="caution">
    <text evidence="6">The sequence shown here is derived from an EMBL/GenBank/DDBJ whole genome shotgun (WGS) entry which is preliminary data.</text>
</comment>
<evidence type="ECO:0000259" key="5">
    <source>
        <dbReference type="Pfam" id="PF13193"/>
    </source>
</evidence>